<keyword evidence="2" id="KW-1185">Reference proteome</keyword>
<dbReference type="Gene3D" id="1.50.10.20">
    <property type="match status" value="1"/>
</dbReference>
<name>A0AAD6ZCC3_9AGAR</name>
<sequence length="83" mass="8751">LSALLAEATSDPTERNMYLQAATDSANFTKAHLLNSLNQVQDEISVRANDSCASNSLAKSFDAGLAIEGLSILYSITGETATQ</sequence>
<organism evidence="1 2">
    <name type="scientific">Mycena albidolilacea</name>
    <dbReference type="NCBI Taxonomy" id="1033008"/>
    <lineage>
        <taxon>Eukaryota</taxon>
        <taxon>Fungi</taxon>
        <taxon>Dikarya</taxon>
        <taxon>Basidiomycota</taxon>
        <taxon>Agaricomycotina</taxon>
        <taxon>Agaricomycetes</taxon>
        <taxon>Agaricomycetidae</taxon>
        <taxon>Agaricales</taxon>
        <taxon>Marasmiineae</taxon>
        <taxon>Mycenaceae</taxon>
        <taxon>Mycena</taxon>
    </lineage>
</organism>
<evidence type="ECO:0000313" key="1">
    <source>
        <dbReference type="EMBL" id="KAJ7314985.1"/>
    </source>
</evidence>
<feature type="non-terminal residue" evidence="1">
    <location>
        <position position="1"/>
    </location>
</feature>
<accession>A0AAD6ZCC3</accession>
<dbReference type="Proteomes" id="UP001218218">
    <property type="component" value="Unassembled WGS sequence"/>
</dbReference>
<reference evidence="1" key="1">
    <citation type="submission" date="2023-03" db="EMBL/GenBank/DDBJ databases">
        <title>Massive genome expansion in bonnet fungi (Mycena s.s.) driven by repeated elements and novel gene families across ecological guilds.</title>
        <authorList>
            <consortium name="Lawrence Berkeley National Laboratory"/>
            <person name="Harder C.B."/>
            <person name="Miyauchi S."/>
            <person name="Viragh M."/>
            <person name="Kuo A."/>
            <person name="Thoen E."/>
            <person name="Andreopoulos B."/>
            <person name="Lu D."/>
            <person name="Skrede I."/>
            <person name="Drula E."/>
            <person name="Henrissat B."/>
            <person name="Morin E."/>
            <person name="Kohler A."/>
            <person name="Barry K."/>
            <person name="LaButti K."/>
            <person name="Morin E."/>
            <person name="Salamov A."/>
            <person name="Lipzen A."/>
            <person name="Mereny Z."/>
            <person name="Hegedus B."/>
            <person name="Baldrian P."/>
            <person name="Stursova M."/>
            <person name="Weitz H."/>
            <person name="Taylor A."/>
            <person name="Grigoriev I.V."/>
            <person name="Nagy L.G."/>
            <person name="Martin F."/>
            <person name="Kauserud H."/>
        </authorList>
    </citation>
    <scope>NUCLEOTIDE SEQUENCE</scope>
    <source>
        <strain evidence="1">CBHHK002</strain>
    </source>
</reference>
<dbReference type="EMBL" id="JARIHO010000064">
    <property type="protein sequence ID" value="KAJ7314985.1"/>
    <property type="molecule type" value="Genomic_DNA"/>
</dbReference>
<feature type="non-terminal residue" evidence="1">
    <location>
        <position position="83"/>
    </location>
</feature>
<proteinExistence type="predicted"/>
<evidence type="ECO:0000313" key="2">
    <source>
        <dbReference type="Proteomes" id="UP001218218"/>
    </source>
</evidence>
<dbReference type="AlphaFoldDB" id="A0AAD6ZCC3"/>
<protein>
    <submittedName>
        <fullName evidence="1">Uncharacterized protein</fullName>
    </submittedName>
</protein>
<comment type="caution">
    <text evidence="1">The sequence shown here is derived from an EMBL/GenBank/DDBJ whole genome shotgun (WGS) entry which is preliminary data.</text>
</comment>
<gene>
    <name evidence="1" type="ORF">DFH08DRAFT_658786</name>
</gene>